<dbReference type="InterPro" id="IPR001375">
    <property type="entry name" value="Peptidase_S9_cat"/>
</dbReference>
<evidence type="ECO:0000259" key="2">
    <source>
        <dbReference type="Pfam" id="PF00326"/>
    </source>
</evidence>
<dbReference type="RefSeq" id="XP_007784129.1">
    <property type="nucleotide sequence ID" value="XM_007785939.1"/>
</dbReference>
<dbReference type="Pfam" id="PF00326">
    <property type="entry name" value="Peptidase_S9"/>
    <property type="match status" value="1"/>
</dbReference>
<organism evidence="4 5">
    <name type="scientific">Coniosporium apollinis (strain CBS 100218)</name>
    <name type="common">Rock-inhabiting black yeast</name>
    <dbReference type="NCBI Taxonomy" id="1168221"/>
    <lineage>
        <taxon>Eukaryota</taxon>
        <taxon>Fungi</taxon>
        <taxon>Dikarya</taxon>
        <taxon>Ascomycota</taxon>
        <taxon>Pezizomycotina</taxon>
        <taxon>Dothideomycetes</taxon>
        <taxon>Dothideomycetes incertae sedis</taxon>
        <taxon>Coniosporium</taxon>
    </lineage>
</organism>
<dbReference type="InterPro" id="IPR029058">
    <property type="entry name" value="AB_hydrolase_fold"/>
</dbReference>
<feature type="domain" description="Peptidase S9 prolyl oligopeptidase catalytic" evidence="2">
    <location>
        <begin position="209"/>
        <end position="294"/>
    </location>
</feature>
<accession>R7Z3R6</accession>
<reference evidence="5" key="1">
    <citation type="submission" date="2012-06" db="EMBL/GenBank/DDBJ databases">
        <title>The genome sequence of Coniosporium apollinis CBS 100218.</title>
        <authorList>
            <consortium name="The Broad Institute Genome Sequencing Platform"/>
            <person name="Cuomo C."/>
            <person name="Gorbushina A."/>
            <person name="Noack S."/>
            <person name="Walker B."/>
            <person name="Young S.K."/>
            <person name="Zeng Q."/>
            <person name="Gargeya S."/>
            <person name="Fitzgerald M."/>
            <person name="Haas B."/>
            <person name="Abouelleil A."/>
            <person name="Alvarado L."/>
            <person name="Arachchi H.M."/>
            <person name="Berlin A.M."/>
            <person name="Chapman S.B."/>
            <person name="Goldberg J."/>
            <person name="Griggs A."/>
            <person name="Gujja S."/>
            <person name="Hansen M."/>
            <person name="Howarth C."/>
            <person name="Imamovic A."/>
            <person name="Larimer J."/>
            <person name="McCowan C."/>
            <person name="Montmayeur A."/>
            <person name="Murphy C."/>
            <person name="Neiman D."/>
            <person name="Pearson M."/>
            <person name="Priest M."/>
            <person name="Roberts A."/>
            <person name="Saif S."/>
            <person name="Shea T."/>
            <person name="Sisk P."/>
            <person name="Sykes S."/>
            <person name="Wortman J."/>
            <person name="Nusbaum C."/>
            <person name="Birren B."/>
        </authorList>
    </citation>
    <scope>NUCLEOTIDE SEQUENCE [LARGE SCALE GENOMIC DNA]</scope>
    <source>
        <strain evidence="5">CBS 100218</strain>
    </source>
</reference>
<dbReference type="AlphaFoldDB" id="R7Z3R6"/>
<dbReference type="OrthoDB" id="19653at2759"/>
<dbReference type="PANTHER" id="PTHR48081:SF3">
    <property type="entry name" value="ALPHA_BETA HYDROLASE FOLD-3 DOMAIN-CONTAINING PROTEIN"/>
    <property type="match status" value="1"/>
</dbReference>
<dbReference type="HOGENOM" id="CLU_012494_9_0_1"/>
<sequence length="312" mass="34682">MEVWILLTEDQSGRLLNLAGAFILGYAGMVSADQIDDCLERGWIVVALEHRLCPQVDIFEGPVADCRDALEWVYSGGLDKELHAHQDSSTYAVDDDRVVAFGTSSGGLLALALGFSVKRPVAAVLDLYGATNFRDAFWSKPLPSIKPPDCPREFINEVYQERPVPIRGGVSLEGQANDDKPPPLQPRAAFALTHIANGTLMDVCFPSKEWKKIDATLNVTEKFPPTCIVHGIDDVMVPIFLSKALFRALQDAGAKSEFIEVPDEGHTFVGKMKKGFRTWDLQRKGFDFLEHVIGTSDTHIKNTTAYWRYRNL</sequence>
<feature type="domain" description="BD-FAE-like" evidence="3">
    <location>
        <begin position="32"/>
        <end position="134"/>
    </location>
</feature>
<name>R7Z3R6_CONA1</name>
<dbReference type="SUPFAM" id="SSF53474">
    <property type="entry name" value="alpha/beta-Hydrolases"/>
    <property type="match status" value="1"/>
</dbReference>
<keyword evidence="5" id="KW-1185">Reference proteome</keyword>
<evidence type="ECO:0008006" key="6">
    <source>
        <dbReference type="Google" id="ProtNLM"/>
    </source>
</evidence>
<dbReference type="InterPro" id="IPR050300">
    <property type="entry name" value="GDXG_lipolytic_enzyme"/>
</dbReference>
<dbReference type="OMA" id="DHTFAMG"/>
<evidence type="ECO:0000256" key="1">
    <source>
        <dbReference type="ARBA" id="ARBA00022801"/>
    </source>
</evidence>
<evidence type="ECO:0000259" key="3">
    <source>
        <dbReference type="Pfam" id="PF20434"/>
    </source>
</evidence>
<dbReference type="InterPro" id="IPR049492">
    <property type="entry name" value="BD-FAE-like_dom"/>
</dbReference>
<gene>
    <name evidence="4" type="ORF">W97_08070</name>
</gene>
<dbReference type="GeneID" id="19905381"/>
<dbReference type="eggNOG" id="ENOG502S3DF">
    <property type="taxonomic scope" value="Eukaryota"/>
</dbReference>
<evidence type="ECO:0000313" key="5">
    <source>
        <dbReference type="Proteomes" id="UP000016924"/>
    </source>
</evidence>
<protein>
    <recommendedName>
        <fullName evidence="6">Peptidase S9 prolyl oligopeptidase catalytic domain-containing protein</fullName>
    </recommendedName>
</protein>
<dbReference type="Pfam" id="PF20434">
    <property type="entry name" value="BD-FAE"/>
    <property type="match status" value="1"/>
</dbReference>
<dbReference type="PANTHER" id="PTHR48081">
    <property type="entry name" value="AB HYDROLASE SUPERFAMILY PROTEIN C4A8.06C"/>
    <property type="match status" value="1"/>
</dbReference>
<dbReference type="EMBL" id="JH767601">
    <property type="protein sequence ID" value="EON68812.1"/>
    <property type="molecule type" value="Genomic_DNA"/>
</dbReference>
<dbReference type="GO" id="GO:0008236">
    <property type="term" value="F:serine-type peptidase activity"/>
    <property type="evidence" value="ECO:0007669"/>
    <property type="project" value="InterPro"/>
</dbReference>
<proteinExistence type="predicted"/>
<dbReference type="STRING" id="1168221.R7Z3R6"/>
<dbReference type="Gene3D" id="3.40.50.1820">
    <property type="entry name" value="alpha/beta hydrolase"/>
    <property type="match status" value="1"/>
</dbReference>
<dbReference type="Proteomes" id="UP000016924">
    <property type="component" value="Unassembled WGS sequence"/>
</dbReference>
<keyword evidence="1" id="KW-0378">Hydrolase</keyword>
<evidence type="ECO:0000313" key="4">
    <source>
        <dbReference type="EMBL" id="EON68812.1"/>
    </source>
</evidence>
<dbReference type="GO" id="GO:0006508">
    <property type="term" value="P:proteolysis"/>
    <property type="evidence" value="ECO:0007669"/>
    <property type="project" value="InterPro"/>
</dbReference>